<evidence type="ECO:0000313" key="1">
    <source>
        <dbReference type="EMBL" id="MFC7179140.1"/>
    </source>
</evidence>
<dbReference type="Proteomes" id="UP001596435">
    <property type="component" value="Unassembled WGS sequence"/>
</dbReference>
<sequence>MARSAHRTHRPEVRPVPVGARTARPWRAVLVRELRYSSAGVRIAAREGRRPVPQEVRRRVAVHFFARSDPRGGGVAADAYVAERRARQLTRRQLDRVRLGQVSDIEVEPGRHRHSARWLA</sequence>
<dbReference type="RefSeq" id="WP_345704537.1">
    <property type="nucleotide sequence ID" value="NZ_BAABKV010000001.1"/>
</dbReference>
<organism evidence="1 2">
    <name type="scientific">Kitasatospora paranensis</name>
    <dbReference type="NCBI Taxonomy" id="258053"/>
    <lineage>
        <taxon>Bacteria</taxon>
        <taxon>Bacillati</taxon>
        <taxon>Actinomycetota</taxon>
        <taxon>Actinomycetes</taxon>
        <taxon>Kitasatosporales</taxon>
        <taxon>Streptomycetaceae</taxon>
        <taxon>Kitasatospora</taxon>
    </lineage>
</organism>
<name>A0ABW2FU33_9ACTN</name>
<accession>A0ABW2FU33</accession>
<reference evidence="2" key="1">
    <citation type="journal article" date="2019" name="Int. J. Syst. Evol. Microbiol.">
        <title>The Global Catalogue of Microorganisms (GCM) 10K type strain sequencing project: providing services to taxonomists for standard genome sequencing and annotation.</title>
        <authorList>
            <consortium name="The Broad Institute Genomics Platform"/>
            <consortium name="The Broad Institute Genome Sequencing Center for Infectious Disease"/>
            <person name="Wu L."/>
            <person name="Ma J."/>
        </authorList>
    </citation>
    <scope>NUCLEOTIDE SEQUENCE [LARGE SCALE GENOMIC DNA]</scope>
    <source>
        <strain evidence="2">CGMCC 1.12859</strain>
    </source>
</reference>
<proteinExistence type="predicted"/>
<evidence type="ECO:0000313" key="2">
    <source>
        <dbReference type="Proteomes" id="UP001596435"/>
    </source>
</evidence>
<dbReference type="EMBL" id="JBHTAJ010000008">
    <property type="protein sequence ID" value="MFC7179140.1"/>
    <property type="molecule type" value="Genomic_DNA"/>
</dbReference>
<protein>
    <submittedName>
        <fullName evidence="1">Uncharacterized protein</fullName>
    </submittedName>
</protein>
<keyword evidence="2" id="KW-1185">Reference proteome</keyword>
<comment type="caution">
    <text evidence="1">The sequence shown here is derived from an EMBL/GenBank/DDBJ whole genome shotgun (WGS) entry which is preliminary data.</text>
</comment>
<gene>
    <name evidence="1" type="ORF">ACFQMG_06130</name>
</gene>